<dbReference type="AlphaFoldDB" id="A0A9Q0MPY0"/>
<keyword evidence="17" id="KW-1185">Reference proteome</keyword>
<feature type="non-terminal residue" evidence="16">
    <location>
        <position position="1"/>
    </location>
</feature>
<dbReference type="SUPFAM" id="SSF48264">
    <property type="entry name" value="Cytochrome P450"/>
    <property type="match status" value="1"/>
</dbReference>
<evidence type="ECO:0000256" key="14">
    <source>
        <dbReference type="PIRSR" id="PIRSR602401-1"/>
    </source>
</evidence>
<name>A0A9Q0MPY0_9DIPT</name>
<dbReference type="InterPro" id="IPR002401">
    <property type="entry name" value="Cyt_P450_E_grp-I"/>
</dbReference>
<comment type="subcellular location">
    <subcellularLocation>
        <location evidence="4">Endoplasmic reticulum membrane</location>
        <topology evidence="4">Peripheral membrane protein</topology>
    </subcellularLocation>
    <subcellularLocation>
        <location evidence="3">Microsome membrane</location>
        <topology evidence="3">Peripheral membrane protein</topology>
    </subcellularLocation>
</comment>
<keyword evidence="13" id="KW-0472">Membrane</keyword>
<dbReference type="GO" id="GO:0020037">
    <property type="term" value="F:heme binding"/>
    <property type="evidence" value="ECO:0007669"/>
    <property type="project" value="InterPro"/>
</dbReference>
<keyword evidence="7 14" id="KW-0479">Metal-binding</keyword>
<comment type="caution">
    <text evidence="16">The sequence shown here is derived from an EMBL/GenBank/DDBJ whole genome shotgun (WGS) entry which is preliminary data.</text>
</comment>
<evidence type="ECO:0000313" key="17">
    <source>
        <dbReference type="Proteomes" id="UP001151699"/>
    </source>
</evidence>
<keyword evidence="12 15" id="KW-0503">Monooxygenase</keyword>
<protein>
    <submittedName>
        <fullName evidence="16">Cytochrome P450 28a5</fullName>
    </submittedName>
</protein>
<evidence type="ECO:0000256" key="10">
    <source>
        <dbReference type="ARBA" id="ARBA00023002"/>
    </source>
</evidence>
<feature type="binding site" description="axial binding residue" evidence="14">
    <location>
        <position position="417"/>
    </location>
    <ligand>
        <name>heme</name>
        <dbReference type="ChEBI" id="CHEBI:30413"/>
    </ligand>
    <ligandPart>
        <name>Fe</name>
        <dbReference type="ChEBI" id="CHEBI:18248"/>
    </ligandPart>
</feature>
<sequence length="472" mass="54210">KRRVPGPKPLPLMGSFPGTFFQKKHIVDEIDAIYKQYKHSTRFVGLFYGRSPQLMLLDAVLIKDTLIKDFQSFHDNEFGDLIDKTSDPILSQNPFVLCGAEWKEKRAEITPAFTIARVKAMFPIFDDICHKMKNYVTSKLEQKLNIFDVGELAAKYSTDVVSSVIYGIDSKSFENAETNEIRENGSSIFESSSTIVIYFTIVSIFPFMKRLYKVVPKSVEQFFQNLLSEAIKLREASNIKREDFLSYLLDLKEKKNLSKMDMTSHTITIFLDGLETSTAAITYALYHLARNVHVQQKLRAEINENIQVHGCVSYDLILEMEYLDQVFNETLRLNPPFGTFSKRCNSAIDFSDHEGNTFTLDKDKVAIVPVYSLHMDPDYFPKPDVFDPDRFSQTNGGTKKYKDKGVFLPFGDGPRICLGMRFATFQTKAAIVEIIRHFDVSVNKETKWPLVFDPSKFLLTPQNKIWLDFRAL</sequence>
<dbReference type="PROSITE" id="PS00086">
    <property type="entry name" value="CYTOCHROME_P450"/>
    <property type="match status" value="1"/>
</dbReference>
<dbReference type="PANTHER" id="PTHR24292:SF84">
    <property type="entry name" value="CYTOCHROME P450 28A5-RELATED"/>
    <property type="match status" value="1"/>
</dbReference>
<evidence type="ECO:0000313" key="16">
    <source>
        <dbReference type="EMBL" id="KAJ6634769.1"/>
    </source>
</evidence>
<keyword evidence="10 15" id="KW-0560">Oxidoreductase</keyword>
<gene>
    <name evidence="16" type="primary">Cyp28a5_0</name>
    <name evidence="16" type="ORF">Bhyg_13348</name>
</gene>
<evidence type="ECO:0000256" key="13">
    <source>
        <dbReference type="ARBA" id="ARBA00023136"/>
    </source>
</evidence>
<evidence type="ECO:0000256" key="9">
    <source>
        <dbReference type="ARBA" id="ARBA00022848"/>
    </source>
</evidence>
<evidence type="ECO:0000256" key="12">
    <source>
        <dbReference type="ARBA" id="ARBA00023033"/>
    </source>
</evidence>
<keyword evidence="6 14" id="KW-0349">Heme</keyword>
<dbReference type="EMBL" id="WJQU01000004">
    <property type="protein sequence ID" value="KAJ6634769.1"/>
    <property type="molecule type" value="Genomic_DNA"/>
</dbReference>
<dbReference type="GO" id="GO:0005506">
    <property type="term" value="F:iron ion binding"/>
    <property type="evidence" value="ECO:0007669"/>
    <property type="project" value="InterPro"/>
</dbReference>
<dbReference type="InterPro" id="IPR050476">
    <property type="entry name" value="Insect_CytP450_Detox"/>
</dbReference>
<evidence type="ECO:0000256" key="7">
    <source>
        <dbReference type="ARBA" id="ARBA00022723"/>
    </source>
</evidence>
<keyword evidence="11 14" id="KW-0408">Iron</keyword>
<dbReference type="Pfam" id="PF00067">
    <property type="entry name" value="p450"/>
    <property type="match status" value="1"/>
</dbReference>
<dbReference type="PRINTS" id="PR00463">
    <property type="entry name" value="EP450I"/>
</dbReference>
<evidence type="ECO:0000256" key="15">
    <source>
        <dbReference type="RuleBase" id="RU000461"/>
    </source>
</evidence>
<dbReference type="GO" id="GO:0016705">
    <property type="term" value="F:oxidoreductase activity, acting on paired donors, with incorporation or reduction of molecular oxygen"/>
    <property type="evidence" value="ECO:0007669"/>
    <property type="project" value="InterPro"/>
</dbReference>
<keyword evidence="9" id="KW-0492">Microsome</keyword>
<dbReference type="GO" id="GO:0004497">
    <property type="term" value="F:monooxygenase activity"/>
    <property type="evidence" value="ECO:0007669"/>
    <property type="project" value="UniProtKB-KW"/>
</dbReference>
<evidence type="ECO:0000256" key="5">
    <source>
        <dbReference type="ARBA" id="ARBA00010617"/>
    </source>
</evidence>
<dbReference type="InterPro" id="IPR001128">
    <property type="entry name" value="Cyt_P450"/>
</dbReference>
<evidence type="ECO:0000256" key="3">
    <source>
        <dbReference type="ARBA" id="ARBA00004174"/>
    </source>
</evidence>
<comment type="function">
    <text evidence="2">May be involved in the metabolism of insect hormones and in the breakdown of synthetic insecticides.</text>
</comment>
<evidence type="ECO:0000256" key="2">
    <source>
        <dbReference type="ARBA" id="ARBA00003690"/>
    </source>
</evidence>
<evidence type="ECO:0000256" key="4">
    <source>
        <dbReference type="ARBA" id="ARBA00004406"/>
    </source>
</evidence>
<dbReference type="Gene3D" id="1.10.630.10">
    <property type="entry name" value="Cytochrome P450"/>
    <property type="match status" value="1"/>
</dbReference>
<dbReference type="OrthoDB" id="2789670at2759"/>
<proteinExistence type="inferred from homology"/>
<dbReference type="CDD" id="cd11056">
    <property type="entry name" value="CYP6-like"/>
    <property type="match status" value="1"/>
</dbReference>
<accession>A0A9Q0MPY0</accession>
<dbReference type="InterPro" id="IPR017972">
    <property type="entry name" value="Cyt_P450_CS"/>
</dbReference>
<evidence type="ECO:0000256" key="1">
    <source>
        <dbReference type="ARBA" id="ARBA00001971"/>
    </source>
</evidence>
<dbReference type="PRINTS" id="PR00385">
    <property type="entry name" value="P450"/>
</dbReference>
<organism evidence="16 17">
    <name type="scientific">Pseudolycoriella hygida</name>
    <dbReference type="NCBI Taxonomy" id="35572"/>
    <lineage>
        <taxon>Eukaryota</taxon>
        <taxon>Metazoa</taxon>
        <taxon>Ecdysozoa</taxon>
        <taxon>Arthropoda</taxon>
        <taxon>Hexapoda</taxon>
        <taxon>Insecta</taxon>
        <taxon>Pterygota</taxon>
        <taxon>Neoptera</taxon>
        <taxon>Endopterygota</taxon>
        <taxon>Diptera</taxon>
        <taxon>Nematocera</taxon>
        <taxon>Sciaroidea</taxon>
        <taxon>Sciaridae</taxon>
        <taxon>Pseudolycoriella</taxon>
    </lineage>
</organism>
<reference evidence="16" key="1">
    <citation type="submission" date="2022-07" db="EMBL/GenBank/DDBJ databases">
        <authorList>
            <person name="Trinca V."/>
            <person name="Uliana J.V.C."/>
            <person name="Torres T.T."/>
            <person name="Ward R.J."/>
            <person name="Monesi N."/>
        </authorList>
    </citation>
    <scope>NUCLEOTIDE SEQUENCE</scope>
    <source>
        <strain evidence="16">HSMRA1968</strain>
        <tissue evidence="16">Whole embryos</tissue>
    </source>
</reference>
<evidence type="ECO:0000256" key="6">
    <source>
        <dbReference type="ARBA" id="ARBA00022617"/>
    </source>
</evidence>
<evidence type="ECO:0000256" key="8">
    <source>
        <dbReference type="ARBA" id="ARBA00022824"/>
    </source>
</evidence>
<comment type="cofactor">
    <cofactor evidence="1 14">
        <name>heme</name>
        <dbReference type="ChEBI" id="CHEBI:30413"/>
    </cofactor>
</comment>
<dbReference type="Proteomes" id="UP001151699">
    <property type="component" value="Chromosome C"/>
</dbReference>
<evidence type="ECO:0000256" key="11">
    <source>
        <dbReference type="ARBA" id="ARBA00023004"/>
    </source>
</evidence>
<comment type="similarity">
    <text evidence="5 15">Belongs to the cytochrome P450 family.</text>
</comment>
<dbReference type="InterPro" id="IPR036396">
    <property type="entry name" value="Cyt_P450_sf"/>
</dbReference>
<dbReference type="GO" id="GO:0005789">
    <property type="term" value="C:endoplasmic reticulum membrane"/>
    <property type="evidence" value="ECO:0007669"/>
    <property type="project" value="UniProtKB-SubCell"/>
</dbReference>
<keyword evidence="8" id="KW-0256">Endoplasmic reticulum</keyword>
<dbReference type="FunFam" id="1.10.630.10:FF:000182">
    <property type="entry name" value="Cytochrome P450 3A4"/>
    <property type="match status" value="1"/>
</dbReference>
<dbReference type="PANTHER" id="PTHR24292">
    <property type="entry name" value="CYTOCHROME P450"/>
    <property type="match status" value="1"/>
</dbReference>